<dbReference type="InterPro" id="IPR006439">
    <property type="entry name" value="HAD-SF_hydro_IA"/>
</dbReference>
<protein>
    <submittedName>
        <fullName evidence="1">HAD-IA family hydrolase</fullName>
    </submittedName>
</protein>
<dbReference type="Gene3D" id="1.10.150.240">
    <property type="entry name" value="Putative phosphatase, domain 2"/>
    <property type="match status" value="1"/>
</dbReference>
<comment type="caution">
    <text evidence="1">The sequence shown here is derived from an EMBL/GenBank/DDBJ whole genome shotgun (WGS) entry which is preliminary data.</text>
</comment>
<dbReference type="SFLD" id="SFLDS00003">
    <property type="entry name" value="Haloacid_Dehalogenase"/>
    <property type="match status" value="1"/>
</dbReference>
<dbReference type="Pfam" id="PF13419">
    <property type="entry name" value="HAD_2"/>
    <property type="match status" value="1"/>
</dbReference>
<accession>A0A9D1DHT8</accession>
<dbReference type="Gene3D" id="3.40.50.1000">
    <property type="entry name" value="HAD superfamily/HAD-like"/>
    <property type="match status" value="1"/>
</dbReference>
<dbReference type="SFLD" id="SFLDG01135">
    <property type="entry name" value="C1.5.6:_HAD__Beta-PGM__Phospha"/>
    <property type="match status" value="1"/>
</dbReference>
<dbReference type="PANTHER" id="PTHR43481">
    <property type="entry name" value="FRUCTOSE-1-PHOSPHATE PHOSPHATASE"/>
    <property type="match status" value="1"/>
</dbReference>
<proteinExistence type="predicted"/>
<dbReference type="AlphaFoldDB" id="A0A9D1DHT8"/>
<gene>
    <name evidence="1" type="ORF">IAA53_06140</name>
</gene>
<dbReference type="InterPro" id="IPR051806">
    <property type="entry name" value="HAD-like_SPP"/>
</dbReference>
<organism evidence="1 2">
    <name type="scientific">Candidatus Avoscillospira avicola</name>
    <dbReference type="NCBI Taxonomy" id="2840706"/>
    <lineage>
        <taxon>Bacteria</taxon>
        <taxon>Bacillati</taxon>
        <taxon>Bacillota</taxon>
        <taxon>Clostridia</taxon>
        <taxon>Eubacteriales</taxon>
        <taxon>Oscillospiraceae</taxon>
        <taxon>Oscillospiraceae incertae sedis</taxon>
        <taxon>Candidatus Avoscillospira</taxon>
    </lineage>
</organism>
<dbReference type="PANTHER" id="PTHR43481:SF4">
    <property type="entry name" value="GLYCEROL-1-PHOSPHATE PHOSPHOHYDROLASE 1-RELATED"/>
    <property type="match status" value="1"/>
</dbReference>
<dbReference type="SFLD" id="SFLDG01129">
    <property type="entry name" value="C1.5:_HAD__Beta-PGM__Phosphata"/>
    <property type="match status" value="1"/>
</dbReference>
<dbReference type="EMBL" id="DVHE01000048">
    <property type="protein sequence ID" value="HIR50851.1"/>
    <property type="molecule type" value="Genomic_DNA"/>
</dbReference>
<dbReference type="NCBIfam" id="TIGR01509">
    <property type="entry name" value="HAD-SF-IA-v3"/>
    <property type="match status" value="1"/>
</dbReference>
<keyword evidence="1" id="KW-0378">Hydrolase</keyword>
<dbReference type="InterPro" id="IPR041492">
    <property type="entry name" value="HAD_2"/>
</dbReference>
<dbReference type="PRINTS" id="PR00413">
    <property type="entry name" value="HADHALOGNASE"/>
</dbReference>
<reference evidence="1" key="2">
    <citation type="journal article" date="2021" name="PeerJ">
        <title>Extensive microbial diversity within the chicken gut microbiome revealed by metagenomics and culture.</title>
        <authorList>
            <person name="Gilroy R."/>
            <person name="Ravi A."/>
            <person name="Getino M."/>
            <person name="Pursley I."/>
            <person name="Horton D.L."/>
            <person name="Alikhan N.F."/>
            <person name="Baker D."/>
            <person name="Gharbi K."/>
            <person name="Hall N."/>
            <person name="Watson M."/>
            <person name="Adriaenssens E.M."/>
            <person name="Foster-Nyarko E."/>
            <person name="Jarju S."/>
            <person name="Secka A."/>
            <person name="Antonio M."/>
            <person name="Oren A."/>
            <person name="Chaudhuri R.R."/>
            <person name="La Ragione R."/>
            <person name="Hildebrand F."/>
            <person name="Pallen M.J."/>
        </authorList>
    </citation>
    <scope>NUCLEOTIDE SEQUENCE</scope>
    <source>
        <strain evidence="1">ChiBcec15-4380</strain>
    </source>
</reference>
<evidence type="ECO:0000313" key="1">
    <source>
        <dbReference type="EMBL" id="HIR50851.1"/>
    </source>
</evidence>
<dbReference type="CDD" id="cd07505">
    <property type="entry name" value="HAD_BPGM-like"/>
    <property type="match status" value="1"/>
</dbReference>
<sequence>MQYQAVLFDMDGVLIESEWLMRASAIQALADYGVTARDEDFLEFTGCGEDRFVGGVAEKHGVPYDTAMKERAYDYYGSRVRAEARVPRGVAEMLETLHSRGLKLAVCSAADLRKVRYNLEAVGAPESLFTALVTGSDVARKKPFPDIYLEGARRVGVAPENCLVVEDALSGIAAAHAAGMDAAAVPTTFSVEELQAQAHPEYLLDEIAQLAQLPQLL</sequence>
<evidence type="ECO:0000313" key="2">
    <source>
        <dbReference type="Proteomes" id="UP000824239"/>
    </source>
</evidence>
<dbReference type="InterPro" id="IPR023198">
    <property type="entry name" value="PGP-like_dom2"/>
</dbReference>
<dbReference type="InterPro" id="IPR036412">
    <property type="entry name" value="HAD-like_sf"/>
</dbReference>
<name>A0A9D1DHT8_9FIRM</name>
<dbReference type="SUPFAM" id="SSF56784">
    <property type="entry name" value="HAD-like"/>
    <property type="match status" value="1"/>
</dbReference>
<dbReference type="Proteomes" id="UP000824239">
    <property type="component" value="Unassembled WGS sequence"/>
</dbReference>
<dbReference type="InterPro" id="IPR023214">
    <property type="entry name" value="HAD_sf"/>
</dbReference>
<dbReference type="GO" id="GO:0050308">
    <property type="term" value="F:sugar-phosphatase activity"/>
    <property type="evidence" value="ECO:0007669"/>
    <property type="project" value="TreeGrafter"/>
</dbReference>
<reference evidence="1" key="1">
    <citation type="submission" date="2020-10" db="EMBL/GenBank/DDBJ databases">
        <authorList>
            <person name="Gilroy R."/>
        </authorList>
    </citation>
    <scope>NUCLEOTIDE SEQUENCE</scope>
    <source>
        <strain evidence="1">ChiBcec15-4380</strain>
    </source>
</reference>